<evidence type="ECO:0000313" key="4">
    <source>
        <dbReference type="EMBL" id="RDW56472.1"/>
    </source>
</evidence>
<dbReference type="Pfam" id="PF01073">
    <property type="entry name" value="3Beta_HSD"/>
    <property type="match status" value="1"/>
</dbReference>
<sequence length="331" mass="35655">MASELVFITGATGFIGSATAMAALKAGYRLRMSVRNEAQIAKLKEIFSEFADKTEYVVIPNIMADGAFAKVLDGVTYILHLASPLARSTDKNKIFPPAVQGTVGILRDAAKVPSVKKVVIASSIAALVPTNGVPEGEVVREDTNWDLSVDTNANFDAGNEFATAMKVYAASKRLANQASWEFMAKEKPHFALVSIHPTLVYGHSLIQQSAKELEGSTNGVLFSSIMQGPSSDALLRSVYVGDVADAHIKALNPSIKSGSKYLVSGQRFTWKDAADIVEKNFPGVPHKLPADTNPKVELVDTSKAEADLGMKWAAPEKIITEVLKQQLPYFT</sequence>
<dbReference type="EMBL" id="PDLM01000043">
    <property type="protein sequence ID" value="RDW56472.1"/>
    <property type="molecule type" value="Genomic_DNA"/>
</dbReference>
<name>A0A3D8Q3P1_9HELO</name>
<dbReference type="AlphaFoldDB" id="A0A3D8Q3P1"/>
<dbReference type="GO" id="GO:0016616">
    <property type="term" value="F:oxidoreductase activity, acting on the CH-OH group of donors, NAD or NADP as acceptor"/>
    <property type="evidence" value="ECO:0007669"/>
    <property type="project" value="InterPro"/>
</dbReference>
<reference evidence="4 5" key="1">
    <citation type="journal article" date="2018" name="IMA Fungus">
        <title>IMA Genome-F 9: Draft genome sequence of Annulohypoxylon stygium, Aspergillus mulundensis, Berkeleyomyces basicola (syn. Thielaviopsis basicola), Ceratocystis smalleyi, two Cercospora beticola strains, Coleophoma cylindrospora, Fusarium fracticaudum, Phialophora cf. hyalina, and Morchella septimelata.</title>
        <authorList>
            <person name="Wingfield B.D."/>
            <person name="Bills G.F."/>
            <person name="Dong Y."/>
            <person name="Huang W."/>
            <person name="Nel W.J."/>
            <person name="Swalarsk-Parry B.S."/>
            <person name="Vaghefi N."/>
            <person name="Wilken P.M."/>
            <person name="An Z."/>
            <person name="de Beer Z.W."/>
            <person name="De Vos L."/>
            <person name="Chen L."/>
            <person name="Duong T.A."/>
            <person name="Gao Y."/>
            <person name="Hammerbacher A."/>
            <person name="Kikkert J.R."/>
            <person name="Li Y."/>
            <person name="Li H."/>
            <person name="Li K."/>
            <person name="Li Q."/>
            <person name="Liu X."/>
            <person name="Ma X."/>
            <person name="Naidoo K."/>
            <person name="Pethybridge S.J."/>
            <person name="Sun J."/>
            <person name="Steenkamp E.T."/>
            <person name="van der Nest M.A."/>
            <person name="van Wyk S."/>
            <person name="Wingfield M.J."/>
            <person name="Xiong C."/>
            <person name="Yue Q."/>
            <person name="Zhang X."/>
        </authorList>
    </citation>
    <scope>NUCLEOTIDE SEQUENCE [LARGE SCALE GENOMIC DNA]</scope>
    <source>
        <strain evidence="4 5">BP6252</strain>
    </source>
</reference>
<gene>
    <name evidence="4" type="ORF">BP6252_14134</name>
</gene>
<evidence type="ECO:0000259" key="3">
    <source>
        <dbReference type="Pfam" id="PF01073"/>
    </source>
</evidence>
<keyword evidence="5" id="KW-1185">Reference proteome</keyword>
<dbReference type="OrthoDB" id="2735536at2759"/>
<dbReference type="STRING" id="1849047.A0A3D8Q3P1"/>
<dbReference type="InterPro" id="IPR050425">
    <property type="entry name" value="NAD(P)_dehydrat-like"/>
</dbReference>
<dbReference type="PANTHER" id="PTHR10366">
    <property type="entry name" value="NAD DEPENDENT EPIMERASE/DEHYDRATASE"/>
    <property type="match status" value="1"/>
</dbReference>
<proteinExistence type="inferred from homology"/>
<dbReference type="Gene3D" id="3.40.50.720">
    <property type="entry name" value="NAD(P)-binding Rossmann-like Domain"/>
    <property type="match status" value="1"/>
</dbReference>
<comment type="caution">
    <text evidence="4">The sequence shown here is derived from an EMBL/GenBank/DDBJ whole genome shotgun (WGS) entry which is preliminary data.</text>
</comment>
<evidence type="ECO:0000313" key="5">
    <source>
        <dbReference type="Proteomes" id="UP000256645"/>
    </source>
</evidence>
<comment type="similarity">
    <text evidence="2">Belongs to the NAD(P)-dependent epimerase/dehydratase family. Dihydroflavonol-4-reductase subfamily.</text>
</comment>
<dbReference type="PANTHER" id="PTHR10366:SF812">
    <property type="entry name" value="VPS9 DOMAIN-CONTAINING PROTEIN"/>
    <property type="match status" value="1"/>
</dbReference>
<dbReference type="Proteomes" id="UP000256645">
    <property type="component" value="Unassembled WGS sequence"/>
</dbReference>
<dbReference type="InterPro" id="IPR002225">
    <property type="entry name" value="3Beta_OHSteriod_DH/Estase"/>
</dbReference>
<keyword evidence="1" id="KW-0560">Oxidoreductase</keyword>
<feature type="domain" description="3-beta hydroxysteroid dehydrogenase/isomerase" evidence="3">
    <location>
        <begin position="8"/>
        <end position="269"/>
    </location>
</feature>
<dbReference type="GO" id="GO:0006694">
    <property type="term" value="P:steroid biosynthetic process"/>
    <property type="evidence" value="ECO:0007669"/>
    <property type="project" value="InterPro"/>
</dbReference>
<evidence type="ECO:0000256" key="1">
    <source>
        <dbReference type="ARBA" id="ARBA00023002"/>
    </source>
</evidence>
<dbReference type="SUPFAM" id="SSF51735">
    <property type="entry name" value="NAD(P)-binding Rossmann-fold domains"/>
    <property type="match status" value="1"/>
</dbReference>
<dbReference type="InterPro" id="IPR036291">
    <property type="entry name" value="NAD(P)-bd_dom_sf"/>
</dbReference>
<evidence type="ECO:0000256" key="2">
    <source>
        <dbReference type="ARBA" id="ARBA00023445"/>
    </source>
</evidence>
<protein>
    <recommendedName>
        <fullName evidence="3">3-beta hydroxysteroid dehydrogenase/isomerase domain-containing protein</fullName>
    </recommendedName>
</protein>
<accession>A0A3D8Q3P1</accession>
<organism evidence="4 5">
    <name type="scientific">Coleophoma cylindrospora</name>
    <dbReference type="NCBI Taxonomy" id="1849047"/>
    <lineage>
        <taxon>Eukaryota</taxon>
        <taxon>Fungi</taxon>
        <taxon>Dikarya</taxon>
        <taxon>Ascomycota</taxon>
        <taxon>Pezizomycotina</taxon>
        <taxon>Leotiomycetes</taxon>
        <taxon>Helotiales</taxon>
        <taxon>Dermateaceae</taxon>
        <taxon>Coleophoma</taxon>
    </lineage>
</organism>